<dbReference type="GO" id="GO:0001664">
    <property type="term" value="F:G protein-coupled receptor binding"/>
    <property type="evidence" value="ECO:0007669"/>
    <property type="project" value="TreeGrafter"/>
</dbReference>
<dbReference type="SMART" id="SM00220">
    <property type="entry name" value="S_TKc"/>
    <property type="match status" value="1"/>
</dbReference>
<dbReference type="PROSITE" id="PS50011">
    <property type="entry name" value="PROTEIN_KINASE_DOM"/>
    <property type="match status" value="1"/>
</dbReference>
<feature type="compositionally biased region" description="Basic and acidic residues" evidence="8">
    <location>
        <begin position="443"/>
        <end position="455"/>
    </location>
</feature>
<keyword evidence="3 6" id="KW-0547">Nucleotide-binding</keyword>
<feature type="binding site" evidence="6">
    <location>
        <position position="87"/>
    </location>
    <ligand>
        <name>ATP</name>
        <dbReference type="ChEBI" id="CHEBI:30616"/>
    </ligand>
</feature>
<evidence type="ECO:0000259" key="9">
    <source>
        <dbReference type="PROSITE" id="PS50011"/>
    </source>
</evidence>
<dbReference type="PANTHER" id="PTHR24355">
    <property type="entry name" value="G PROTEIN-COUPLED RECEPTOR KINASE/RIBOSOMAL PROTEIN S6 KINASE"/>
    <property type="match status" value="1"/>
</dbReference>
<feature type="compositionally biased region" description="Polar residues" evidence="8">
    <location>
        <begin position="456"/>
        <end position="466"/>
    </location>
</feature>
<dbReference type="GO" id="GO:0007186">
    <property type="term" value="P:G protein-coupled receptor signaling pathway"/>
    <property type="evidence" value="ECO:0007669"/>
    <property type="project" value="TreeGrafter"/>
</dbReference>
<dbReference type="InterPro" id="IPR000961">
    <property type="entry name" value="AGC-kinase_C"/>
</dbReference>
<evidence type="ECO:0000256" key="5">
    <source>
        <dbReference type="ARBA" id="ARBA00022840"/>
    </source>
</evidence>
<accession>A0A1C7LNP6</accession>
<keyword evidence="2" id="KW-0808">Transferase</keyword>
<organism evidence="11 12">
    <name type="scientific">Grifola frondosa</name>
    <name type="common">Maitake</name>
    <name type="synonym">Polyporus frondosus</name>
    <dbReference type="NCBI Taxonomy" id="5627"/>
    <lineage>
        <taxon>Eukaryota</taxon>
        <taxon>Fungi</taxon>
        <taxon>Dikarya</taxon>
        <taxon>Basidiomycota</taxon>
        <taxon>Agaricomycotina</taxon>
        <taxon>Agaricomycetes</taxon>
        <taxon>Polyporales</taxon>
        <taxon>Grifolaceae</taxon>
        <taxon>Grifola</taxon>
    </lineage>
</organism>
<dbReference type="PROSITE" id="PS51285">
    <property type="entry name" value="AGC_KINASE_CTER"/>
    <property type="match status" value="1"/>
</dbReference>
<gene>
    <name evidence="11" type="primary">STK32A_1</name>
    <name evidence="11" type="ORF">A0H81_13549</name>
</gene>
<dbReference type="InterPro" id="IPR011009">
    <property type="entry name" value="Kinase-like_dom_sf"/>
</dbReference>
<dbReference type="OMA" id="HFILLRC"/>
<evidence type="ECO:0000259" key="10">
    <source>
        <dbReference type="PROSITE" id="PS51285"/>
    </source>
</evidence>
<dbReference type="FunFam" id="1.10.510.10:FF:000639">
    <property type="entry name" value="Related to serine/threonine protein kinase"/>
    <property type="match status" value="1"/>
</dbReference>
<dbReference type="Gene3D" id="1.10.510.10">
    <property type="entry name" value="Transferase(Phosphotransferase) domain 1"/>
    <property type="match status" value="1"/>
</dbReference>
<evidence type="ECO:0000256" key="4">
    <source>
        <dbReference type="ARBA" id="ARBA00022777"/>
    </source>
</evidence>
<evidence type="ECO:0000256" key="3">
    <source>
        <dbReference type="ARBA" id="ARBA00022741"/>
    </source>
</evidence>
<dbReference type="PROSITE" id="PS00108">
    <property type="entry name" value="PROTEIN_KINASE_ST"/>
    <property type="match status" value="1"/>
</dbReference>
<dbReference type="PROSITE" id="PS00107">
    <property type="entry name" value="PROTEIN_KINASE_ATP"/>
    <property type="match status" value="1"/>
</dbReference>
<dbReference type="EMBL" id="LUGG01000031">
    <property type="protein sequence ID" value="OBZ66391.1"/>
    <property type="molecule type" value="Genomic_DNA"/>
</dbReference>
<keyword evidence="4 11" id="KW-0418">Kinase</keyword>
<proteinExistence type="inferred from homology"/>
<dbReference type="GO" id="GO:0009966">
    <property type="term" value="P:regulation of signal transduction"/>
    <property type="evidence" value="ECO:0007669"/>
    <property type="project" value="TreeGrafter"/>
</dbReference>
<dbReference type="InterPro" id="IPR008271">
    <property type="entry name" value="Ser/Thr_kinase_AS"/>
</dbReference>
<feature type="region of interest" description="Disordered" evidence="8">
    <location>
        <begin position="411"/>
        <end position="466"/>
    </location>
</feature>
<evidence type="ECO:0000256" key="7">
    <source>
        <dbReference type="RuleBase" id="RU000304"/>
    </source>
</evidence>
<dbReference type="FunFam" id="3.30.200.20:FF:000354">
    <property type="entry name" value="AGC/YANK protein kinase"/>
    <property type="match status" value="1"/>
</dbReference>
<dbReference type="InterPro" id="IPR017441">
    <property type="entry name" value="Protein_kinase_ATP_BS"/>
</dbReference>
<dbReference type="InterPro" id="IPR000719">
    <property type="entry name" value="Prot_kinase_dom"/>
</dbReference>
<keyword evidence="5 6" id="KW-0067">ATP-binding</keyword>
<dbReference type="GO" id="GO:0005524">
    <property type="term" value="F:ATP binding"/>
    <property type="evidence" value="ECO:0007669"/>
    <property type="project" value="UniProtKB-UniRule"/>
</dbReference>
<keyword evidence="1 7" id="KW-0723">Serine/threonine-protein kinase</keyword>
<evidence type="ECO:0000256" key="6">
    <source>
        <dbReference type="PROSITE-ProRule" id="PRU10141"/>
    </source>
</evidence>
<dbReference type="Gene3D" id="3.30.200.20">
    <property type="entry name" value="Phosphorylase Kinase, domain 1"/>
    <property type="match status" value="1"/>
</dbReference>
<sequence>MLTRRALFPPPPSFPSFVYYFFPLFIPSWSISPHVNHGRSLLPSSAHRFRRDVNLFHFLLLRCVGKGAFGKVRVVQHKQTRELYALKYINKSKCVKMKAVANIIQERRLLEEIDHPFVVNMRYAFQDDENCFFVLDLMLGGDLRFHLERLGCLSEEAVRFYVAEISSALAYLHDHKIIHRDLKPDNILLDEHGHAHITDFNIAVHYSDRRLLTGVAGSMAYMAPEILAKRGYTYTIDWWSLGVCAYELIFGRRPFRGRTNSDLTHSISKDTLRFPEDAESKCSRTGIQALRALLDRDLTRRLGCKPYGEGFEEVRNHPWFQTIDWDTLDNKEQTPPFVPDSKKANFDASHELEELLLEDNPLKAKQRKTQDINNLSVEMRQMEEQFTSYDFKKMQRRSYYPQNNPQIVSTITATSSTGPSSSRPVTPMTIGNDGTQDGFAHNRKSEQEDMAESRVEMTNMSSEKGH</sequence>
<comment type="caution">
    <text evidence="11">The sequence shown here is derived from an EMBL/GenBank/DDBJ whole genome shotgun (WGS) entry which is preliminary data.</text>
</comment>
<dbReference type="SUPFAM" id="SSF56112">
    <property type="entry name" value="Protein kinase-like (PK-like)"/>
    <property type="match status" value="1"/>
</dbReference>
<protein>
    <submittedName>
        <fullName evidence="11">Serine/threonine-protein kinase 32A</fullName>
    </submittedName>
</protein>
<evidence type="ECO:0000313" key="12">
    <source>
        <dbReference type="Proteomes" id="UP000092993"/>
    </source>
</evidence>
<evidence type="ECO:0000256" key="2">
    <source>
        <dbReference type="ARBA" id="ARBA00022679"/>
    </source>
</evidence>
<evidence type="ECO:0000256" key="8">
    <source>
        <dbReference type="SAM" id="MobiDB-lite"/>
    </source>
</evidence>
<dbReference type="Proteomes" id="UP000092993">
    <property type="component" value="Unassembled WGS sequence"/>
</dbReference>
<evidence type="ECO:0000256" key="1">
    <source>
        <dbReference type="ARBA" id="ARBA00022527"/>
    </source>
</evidence>
<feature type="domain" description="Protein kinase" evidence="9">
    <location>
        <begin position="58"/>
        <end position="320"/>
    </location>
</feature>
<feature type="compositionally biased region" description="Polar residues" evidence="8">
    <location>
        <begin position="411"/>
        <end position="424"/>
    </location>
</feature>
<dbReference type="OrthoDB" id="354826at2759"/>
<dbReference type="AlphaFoldDB" id="A0A1C7LNP6"/>
<evidence type="ECO:0000313" key="11">
    <source>
        <dbReference type="EMBL" id="OBZ66391.1"/>
    </source>
</evidence>
<dbReference type="STRING" id="5627.A0A1C7LNP6"/>
<reference evidence="11 12" key="1">
    <citation type="submission" date="2016-03" db="EMBL/GenBank/DDBJ databases">
        <title>Whole genome sequencing of Grifola frondosa 9006-11.</title>
        <authorList>
            <person name="Min B."/>
            <person name="Park H."/>
            <person name="Kim J.-G."/>
            <person name="Cho H."/>
            <person name="Oh Y.-L."/>
            <person name="Kong W.-S."/>
            <person name="Choi I.-G."/>
        </authorList>
    </citation>
    <scope>NUCLEOTIDE SEQUENCE [LARGE SCALE GENOMIC DNA]</scope>
    <source>
        <strain evidence="11 12">9006-11</strain>
    </source>
</reference>
<keyword evidence="12" id="KW-1185">Reference proteome</keyword>
<dbReference type="CDD" id="cd05578">
    <property type="entry name" value="STKc_Yank1"/>
    <property type="match status" value="1"/>
</dbReference>
<dbReference type="Pfam" id="PF00069">
    <property type="entry name" value="Pkinase"/>
    <property type="match status" value="1"/>
</dbReference>
<name>A0A1C7LNP6_GRIFR</name>
<feature type="domain" description="AGC-kinase C-terminal" evidence="10">
    <location>
        <begin position="321"/>
        <end position="401"/>
    </location>
</feature>
<dbReference type="GO" id="GO:0004703">
    <property type="term" value="F:G protein-coupled receptor kinase activity"/>
    <property type="evidence" value="ECO:0007669"/>
    <property type="project" value="TreeGrafter"/>
</dbReference>
<dbReference type="PANTHER" id="PTHR24355:SF30">
    <property type="entry name" value="SERINE_THREONINE-PROTEIN KINASE 32B ISOFORM X1"/>
    <property type="match status" value="1"/>
</dbReference>
<comment type="similarity">
    <text evidence="7">Belongs to the protein kinase superfamily.</text>
</comment>